<dbReference type="PANTHER" id="PTHR38011">
    <property type="entry name" value="DIHYDROFOLATE REDUCTASE FAMILY PROTEIN (AFU_ORTHOLOGUE AFUA_8G06820)"/>
    <property type="match status" value="1"/>
</dbReference>
<dbReference type="OrthoDB" id="3427770at2"/>
<dbReference type="PANTHER" id="PTHR38011:SF11">
    <property type="entry name" value="2,5-DIAMINO-6-RIBOSYLAMINO-4(3H)-PYRIMIDINONE 5'-PHOSPHATE REDUCTASE"/>
    <property type="match status" value="1"/>
</dbReference>
<dbReference type="Gene3D" id="3.40.430.10">
    <property type="entry name" value="Dihydrofolate Reductase, subunit A"/>
    <property type="match status" value="1"/>
</dbReference>
<dbReference type="InterPro" id="IPR002734">
    <property type="entry name" value="RibDG_C"/>
</dbReference>
<accession>M1MVF3</accession>
<dbReference type="GO" id="GO:0009231">
    <property type="term" value="P:riboflavin biosynthetic process"/>
    <property type="evidence" value="ECO:0007669"/>
    <property type="project" value="InterPro"/>
</dbReference>
<dbReference type="HOGENOM" id="CLU_043966_4_1_11"/>
<dbReference type="PATRIC" id="fig|1121362.3.peg.697"/>
<dbReference type="InterPro" id="IPR024072">
    <property type="entry name" value="DHFR-like_dom_sf"/>
</dbReference>
<feature type="domain" description="Bacterial bifunctional deaminase-reductase C-terminal" evidence="1">
    <location>
        <begin position="2"/>
        <end position="171"/>
    </location>
</feature>
<name>M1MVF3_9CORY</name>
<evidence type="ECO:0000313" key="2">
    <source>
        <dbReference type="EMBL" id="AGF71704.1"/>
    </source>
</evidence>
<dbReference type="eggNOG" id="COG0262">
    <property type="taxonomic scope" value="Bacteria"/>
</dbReference>
<dbReference type="AlphaFoldDB" id="M1MVF3"/>
<proteinExistence type="predicted"/>
<dbReference type="Pfam" id="PF01872">
    <property type="entry name" value="RibD_C"/>
    <property type="match status" value="1"/>
</dbReference>
<keyword evidence="3" id="KW-1185">Reference proteome</keyword>
<dbReference type="InterPro" id="IPR050765">
    <property type="entry name" value="Riboflavin_Biosynth_HTPR"/>
</dbReference>
<organism evidence="2 3">
    <name type="scientific">Corynebacterium halotolerans YIM 70093 = DSM 44683</name>
    <dbReference type="NCBI Taxonomy" id="1121362"/>
    <lineage>
        <taxon>Bacteria</taxon>
        <taxon>Bacillati</taxon>
        <taxon>Actinomycetota</taxon>
        <taxon>Actinomycetes</taxon>
        <taxon>Mycobacteriales</taxon>
        <taxon>Corynebacteriaceae</taxon>
        <taxon>Corynebacterium</taxon>
    </lineage>
</organism>
<dbReference type="Proteomes" id="UP000011723">
    <property type="component" value="Chromosome"/>
</dbReference>
<dbReference type="KEGG" id="chn:A605_03465"/>
<dbReference type="SUPFAM" id="SSF53597">
    <property type="entry name" value="Dihydrofolate reductase-like"/>
    <property type="match status" value="1"/>
</dbReference>
<dbReference type="GO" id="GO:0008703">
    <property type="term" value="F:5-amino-6-(5-phosphoribosylamino)uracil reductase activity"/>
    <property type="evidence" value="ECO:0007669"/>
    <property type="project" value="InterPro"/>
</dbReference>
<dbReference type="STRING" id="1121362.A605_03465"/>
<reference evidence="2 3" key="1">
    <citation type="journal article" date="2012" name="Stand. Genomic Sci.">
        <title>Genome sequence of the halotolerant bacterium Corynebacterium halotolerans type strain YIM 70093(T) (= DSM 44683(T)).</title>
        <authorList>
            <person name="Ruckert C."/>
            <person name="Albersmeier A."/>
            <person name="Al-Dilaimi A."/>
            <person name="Niehaus K."/>
            <person name="Szczepanowski R."/>
            <person name="Kalinowski J."/>
        </authorList>
    </citation>
    <scope>NUCLEOTIDE SEQUENCE [LARGE SCALE GENOMIC DNA]</scope>
    <source>
        <strain evidence="2">YIM 70093</strain>
    </source>
</reference>
<dbReference type="RefSeq" id="WP_015400124.1">
    <property type="nucleotide sequence ID" value="NC_020302.1"/>
</dbReference>
<gene>
    <name evidence="2" type="ORF">A605_03465</name>
</gene>
<evidence type="ECO:0000313" key="3">
    <source>
        <dbReference type="Proteomes" id="UP000011723"/>
    </source>
</evidence>
<dbReference type="EMBL" id="CP003697">
    <property type="protein sequence ID" value="AGF71704.1"/>
    <property type="molecule type" value="Genomic_DNA"/>
</dbReference>
<evidence type="ECO:0000259" key="1">
    <source>
        <dbReference type="Pfam" id="PF01872"/>
    </source>
</evidence>
<sequence length="189" mass="21141">MKIIYNTATTLNGFLATEDDSLQWLFDVGGQEPDMDAFLDSISVIVMGSTTYEWLLREMDLLNRPEKWREYYGDRTGFVFSSRELPVPAGVDIRVVNGTVPEILPEVRTAAGDSDVWVLGGGDLAGQFLDEDLLDEIVLTMAPVFLPAGRPLLPREVLSDRLHLRETRRTGRYVEVMLGVVKRGEPGQP</sequence>
<protein>
    <submittedName>
        <fullName evidence="2">Dihydrofolate reductase</fullName>
    </submittedName>
</protein>